<keyword evidence="4 7" id="KW-1133">Transmembrane helix</keyword>
<dbReference type="InterPro" id="IPR004932">
    <property type="entry name" value="Rer1"/>
</dbReference>
<dbReference type="GO" id="GO:0006890">
    <property type="term" value="P:retrograde vesicle-mediated transport, Golgi to endoplasmic reticulum"/>
    <property type="evidence" value="ECO:0007669"/>
    <property type="project" value="TreeGrafter"/>
</dbReference>
<dbReference type="GO" id="GO:0000139">
    <property type="term" value="C:Golgi membrane"/>
    <property type="evidence" value="ECO:0007669"/>
    <property type="project" value="TreeGrafter"/>
</dbReference>
<keyword evidence="9" id="KW-1185">Reference proteome</keyword>
<dbReference type="PANTHER" id="PTHR10743">
    <property type="entry name" value="PROTEIN RER1"/>
    <property type="match status" value="1"/>
</dbReference>
<dbReference type="Proteomes" id="UP000011777">
    <property type="component" value="Unassembled WGS sequence"/>
</dbReference>
<organism evidence="8 9">
    <name type="scientific">Candida maltosa (strain Xu316)</name>
    <name type="common">Yeast</name>
    <dbReference type="NCBI Taxonomy" id="1245528"/>
    <lineage>
        <taxon>Eukaryota</taxon>
        <taxon>Fungi</taxon>
        <taxon>Dikarya</taxon>
        <taxon>Ascomycota</taxon>
        <taxon>Saccharomycotina</taxon>
        <taxon>Pichiomycetes</taxon>
        <taxon>Debaryomycetaceae</taxon>
        <taxon>Candida/Lodderomyces clade</taxon>
        <taxon>Candida</taxon>
    </lineage>
</organism>
<proteinExistence type="inferred from homology"/>
<evidence type="ECO:0000256" key="3">
    <source>
        <dbReference type="ARBA" id="ARBA00022692"/>
    </source>
</evidence>
<dbReference type="GO" id="GO:0005783">
    <property type="term" value="C:endoplasmic reticulum"/>
    <property type="evidence" value="ECO:0007669"/>
    <property type="project" value="GOC"/>
</dbReference>
<evidence type="ECO:0000256" key="7">
    <source>
        <dbReference type="SAM" id="Phobius"/>
    </source>
</evidence>
<evidence type="ECO:0000256" key="2">
    <source>
        <dbReference type="ARBA" id="ARBA00006070"/>
    </source>
</evidence>
<dbReference type="SUPFAM" id="SSF103473">
    <property type="entry name" value="MFS general substrate transporter"/>
    <property type="match status" value="1"/>
</dbReference>
<evidence type="ECO:0000256" key="4">
    <source>
        <dbReference type="ARBA" id="ARBA00022989"/>
    </source>
</evidence>
<evidence type="ECO:0000313" key="8">
    <source>
        <dbReference type="EMBL" id="EMG47614.1"/>
    </source>
</evidence>
<dbReference type="STRING" id="1245528.M3JYY0"/>
<dbReference type="HOGENOM" id="CLU_074889_0_0_1"/>
<dbReference type="OrthoDB" id="448250at2759"/>
<keyword evidence="3 7" id="KW-0812">Transmembrane</keyword>
<comment type="function">
    <text evidence="6">Involved in the retrieval of endoplasmic reticulum membrane proteins from the early Golgi compartment.</text>
</comment>
<evidence type="ECO:0000313" key="9">
    <source>
        <dbReference type="Proteomes" id="UP000011777"/>
    </source>
</evidence>
<dbReference type="OMA" id="IDKWIMH"/>
<dbReference type="EMBL" id="AOGT01001467">
    <property type="protein sequence ID" value="EMG47614.1"/>
    <property type="molecule type" value="Genomic_DNA"/>
</dbReference>
<reference evidence="8 9" key="1">
    <citation type="submission" date="2013-02" db="EMBL/GenBank/DDBJ databases">
        <title>Genome sequence of Candida maltosa Xu316, a potential industrial strain for xylitol and ethanol production.</title>
        <authorList>
            <person name="Yu J."/>
            <person name="Wang Q."/>
            <person name="Geng X."/>
            <person name="Bao W."/>
            <person name="He P."/>
            <person name="Cai J."/>
        </authorList>
    </citation>
    <scope>NUCLEOTIDE SEQUENCE [LARGE SCALE GENOMIC DNA]</scope>
    <source>
        <strain evidence="9">Xu316</strain>
    </source>
</reference>
<sequence length="196" mass="23377">MAISLPFETPKEFPFSSTLNKISVTYHKLVDESVPYATRRWIGFGALITIFLLRIFIAQGWYIICYALGIYLLNLFLAFLTPKFDPSLEQELKNESIEEGLEEEQPQDIPDDDKDDEFRPFIRRLPEFKFWYSAVRATLIGLVLTFFSIFDIPVFWPILLMYFIILFTLTMRRQIQHMIKYKYLPFDLGKTRYRRN</sequence>
<protein>
    <recommendedName>
        <fullName evidence="6">Protein RER1</fullName>
    </recommendedName>
</protein>
<name>M3JYY0_CANMX</name>
<keyword evidence="5 6" id="KW-0472">Membrane</keyword>
<dbReference type="InterPro" id="IPR036259">
    <property type="entry name" value="MFS_trans_sf"/>
</dbReference>
<comment type="similarity">
    <text evidence="2 6">Belongs to the RER1 family.</text>
</comment>
<feature type="transmembrane region" description="Helical" evidence="7">
    <location>
        <begin position="63"/>
        <end position="80"/>
    </location>
</feature>
<evidence type="ECO:0000256" key="1">
    <source>
        <dbReference type="ARBA" id="ARBA00004141"/>
    </source>
</evidence>
<comment type="caution">
    <text evidence="8">The sequence shown here is derived from an EMBL/GenBank/DDBJ whole genome shotgun (WGS) entry which is preliminary data.</text>
</comment>
<comment type="subcellular location">
    <subcellularLocation>
        <location evidence="1">Membrane</location>
        <topology evidence="1">Multi-pass membrane protein</topology>
    </subcellularLocation>
</comment>
<dbReference type="PANTHER" id="PTHR10743:SF0">
    <property type="entry name" value="PROTEIN RER1"/>
    <property type="match status" value="1"/>
</dbReference>
<feature type="transmembrane region" description="Helical" evidence="7">
    <location>
        <begin position="130"/>
        <end position="149"/>
    </location>
</feature>
<evidence type="ECO:0000256" key="6">
    <source>
        <dbReference type="PIRNR" id="PIRNR016013"/>
    </source>
</evidence>
<gene>
    <name evidence="8" type="ORF">G210_1975</name>
</gene>
<dbReference type="eggNOG" id="KOG1688">
    <property type="taxonomic scope" value="Eukaryota"/>
</dbReference>
<evidence type="ECO:0000256" key="5">
    <source>
        <dbReference type="ARBA" id="ARBA00023136"/>
    </source>
</evidence>
<dbReference type="Pfam" id="PF03248">
    <property type="entry name" value="Rer1"/>
    <property type="match status" value="1"/>
</dbReference>
<dbReference type="GO" id="GO:0006621">
    <property type="term" value="P:protein retention in ER lumen"/>
    <property type="evidence" value="ECO:0007669"/>
    <property type="project" value="TreeGrafter"/>
</dbReference>
<feature type="transmembrane region" description="Helical" evidence="7">
    <location>
        <begin position="155"/>
        <end position="172"/>
    </location>
</feature>
<dbReference type="PIRSF" id="PIRSF016013">
    <property type="entry name" value="AtER_Rer1p"/>
    <property type="match status" value="1"/>
</dbReference>
<dbReference type="AlphaFoldDB" id="M3JYY0"/>
<accession>M3JYY0</accession>